<keyword evidence="8" id="KW-1185">Reference proteome</keyword>
<dbReference type="EMBL" id="JABSTV010001245">
    <property type="protein sequence ID" value="KAH7984313.1"/>
    <property type="molecule type" value="Genomic_DNA"/>
</dbReference>
<dbReference type="Gene3D" id="1.10.418.20">
    <property type="match status" value="1"/>
</dbReference>
<evidence type="ECO:0000259" key="6">
    <source>
        <dbReference type="Pfam" id="PF02902"/>
    </source>
</evidence>
<dbReference type="InterPro" id="IPR003653">
    <property type="entry name" value="Peptidase_C48_C"/>
</dbReference>
<evidence type="ECO:0000313" key="7">
    <source>
        <dbReference type="EMBL" id="KAH7984313.1"/>
    </source>
</evidence>
<comment type="caution">
    <text evidence="7">The sequence shown here is derived from an EMBL/GenBank/DDBJ whole genome shotgun (WGS) entry which is preliminary data.</text>
</comment>
<dbReference type="GO" id="GO:0006508">
    <property type="term" value="P:proteolysis"/>
    <property type="evidence" value="ECO:0007669"/>
    <property type="project" value="UniProtKB-KW"/>
</dbReference>
<keyword evidence="5" id="KW-0378">Hydrolase</keyword>
<dbReference type="Proteomes" id="UP000821837">
    <property type="component" value="Chromosome 1"/>
</dbReference>
<evidence type="ECO:0000256" key="1">
    <source>
        <dbReference type="ARBA" id="ARBA00005234"/>
    </source>
</evidence>
<dbReference type="Gene3D" id="3.30.310.130">
    <property type="entry name" value="Ubiquitin-related"/>
    <property type="match status" value="1"/>
</dbReference>
<evidence type="ECO:0000313" key="8">
    <source>
        <dbReference type="Proteomes" id="UP000821837"/>
    </source>
</evidence>
<dbReference type="InterPro" id="IPR051947">
    <property type="entry name" value="Sentrin-specific_protease"/>
</dbReference>
<dbReference type="GO" id="GO:0005737">
    <property type="term" value="C:cytoplasm"/>
    <property type="evidence" value="ECO:0007669"/>
    <property type="project" value="TreeGrafter"/>
</dbReference>
<dbReference type="InterPro" id="IPR038765">
    <property type="entry name" value="Papain-like_cys_pep_sf"/>
</dbReference>
<proteinExistence type="inferred from homology"/>
<dbReference type="Pfam" id="PF02902">
    <property type="entry name" value="Peptidase_C48"/>
    <property type="match status" value="1"/>
</dbReference>
<evidence type="ECO:0000256" key="3">
    <source>
        <dbReference type="ARBA" id="ARBA00022670"/>
    </source>
</evidence>
<keyword evidence="3" id="KW-0645">Protease</keyword>
<gene>
    <name evidence="7" type="ORF">HPB52_019175</name>
</gene>
<keyword evidence="2" id="KW-0597">Phosphoprotein</keyword>
<reference evidence="7" key="1">
    <citation type="journal article" date="2020" name="Cell">
        <title>Large-Scale Comparative Analyses of Tick Genomes Elucidate Their Genetic Diversity and Vector Capacities.</title>
        <authorList>
            <consortium name="Tick Genome and Microbiome Consortium (TIGMIC)"/>
            <person name="Jia N."/>
            <person name="Wang J."/>
            <person name="Shi W."/>
            <person name="Du L."/>
            <person name="Sun Y."/>
            <person name="Zhan W."/>
            <person name="Jiang J.F."/>
            <person name="Wang Q."/>
            <person name="Zhang B."/>
            <person name="Ji P."/>
            <person name="Bell-Sakyi L."/>
            <person name="Cui X.M."/>
            <person name="Yuan T.T."/>
            <person name="Jiang B.G."/>
            <person name="Yang W.F."/>
            <person name="Lam T.T."/>
            <person name="Chang Q.C."/>
            <person name="Ding S.J."/>
            <person name="Wang X.J."/>
            <person name="Zhu J.G."/>
            <person name="Ruan X.D."/>
            <person name="Zhao L."/>
            <person name="Wei J.T."/>
            <person name="Ye R.Z."/>
            <person name="Que T.C."/>
            <person name="Du C.H."/>
            <person name="Zhou Y.H."/>
            <person name="Cheng J.X."/>
            <person name="Dai P.F."/>
            <person name="Guo W.B."/>
            <person name="Han X.H."/>
            <person name="Huang E.J."/>
            <person name="Li L.F."/>
            <person name="Wei W."/>
            <person name="Gao Y.C."/>
            <person name="Liu J.Z."/>
            <person name="Shao H.Z."/>
            <person name="Wang X."/>
            <person name="Wang C.C."/>
            <person name="Yang T.C."/>
            <person name="Huo Q.B."/>
            <person name="Li W."/>
            <person name="Chen H.Y."/>
            <person name="Chen S.E."/>
            <person name="Zhou L.G."/>
            <person name="Ni X.B."/>
            <person name="Tian J.H."/>
            <person name="Sheng Y."/>
            <person name="Liu T."/>
            <person name="Pan Y.S."/>
            <person name="Xia L.Y."/>
            <person name="Li J."/>
            <person name="Zhao F."/>
            <person name="Cao W.C."/>
        </authorList>
    </citation>
    <scope>NUCLEOTIDE SEQUENCE</scope>
    <source>
        <strain evidence="7">Rsan-2018</strain>
    </source>
</reference>
<evidence type="ECO:0000256" key="2">
    <source>
        <dbReference type="ARBA" id="ARBA00022553"/>
    </source>
</evidence>
<dbReference type="SUPFAM" id="SSF54001">
    <property type="entry name" value="Cysteine proteinases"/>
    <property type="match status" value="1"/>
</dbReference>
<dbReference type="GO" id="GO:0070139">
    <property type="term" value="F:SUMO-specific endopeptidase activity"/>
    <property type="evidence" value="ECO:0007669"/>
    <property type="project" value="TreeGrafter"/>
</dbReference>
<dbReference type="PANTHER" id="PTHR46896">
    <property type="entry name" value="SENTRIN-SPECIFIC PROTEASE"/>
    <property type="match status" value="1"/>
</dbReference>
<dbReference type="GO" id="GO:0005634">
    <property type="term" value="C:nucleus"/>
    <property type="evidence" value="ECO:0007669"/>
    <property type="project" value="TreeGrafter"/>
</dbReference>
<comment type="similarity">
    <text evidence="1">Belongs to the peptidase C48 family.</text>
</comment>
<evidence type="ECO:0000256" key="4">
    <source>
        <dbReference type="ARBA" id="ARBA00022786"/>
    </source>
</evidence>
<protein>
    <recommendedName>
        <fullName evidence="6">Ubiquitin-like protease family profile domain-containing protein</fullName>
    </recommendedName>
</protein>
<sequence length="123" mass="13911">MAEPAASACNAEAARELTDCHVIPSEEKKSPRGSAYILLFDSLQGHVRSYGEIADRIRGYLTEEWRSKRHSHLRFTNFNLPLYLPLSPQQANSSDCGSAQRISRTLLWRYVHTRMGTCTITKA</sequence>
<organism evidence="7 8">
    <name type="scientific">Rhipicephalus sanguineus</name>
    <name type="common">Brown dog tick</name>
    <name type="synonym">Ixodes sanguineus</name>
    <dbReference type="NCBI Taxonomy" id="34632"/>
    <lineage>
        <taxon>Eukaryota</taxon>
        <taxon>Metazoa</taxon>
        <taxon>Ecdysozoa</taxon>
        <taxon>Arthropoda</taxon>
        <taxon>Chelicerata</taxon>
        <taxon>Arachnida</taxon>
        <taxon>Acari</taxon>
        <taxon>Parasitiformes</taxon>
        <taxon>Ixodida</taxon>
        <taxon>Ixodoidea</taxon>
        <taxon>Ixodidae</taxon>
        <taxon>Rhipicephalinae</taxon>
        <taxon>Rhipicephalus</taxon>
        <taxon>Rhipicephalus</taxon>
    </lineage>
</organism>
<feature type="domain" description="Ubiquitin-like protease family profile" evidence="6">
    <location>
        <begin position="35"/>
        <end position="97"/>
    </location>
</feature>
<dbReference type="PANTHER" id="PTHR46896:SF3">
    <property type="entry name" value="FI06413P-RELATED"/>
    <property type="match status" value="1"/>
</dbReference>
<dbReference type="GO" id="GO:0016926">
    <property type="term" value="P:protein desumoylation"/>
    <property type="evidence" value="ECO:0007669"/>
    <property type="project" value="TreeGrafter"/>
</dbReference>
<reference evidence="7" key="2">
    <citation type="submission" date="2021-09" db="EMBL/GenBank/DDBJ databases">
        <authorList>
            <person name="Jia N."/>
            <person name="Wang J."/>
            <person name="Shi W."/>
            <person name="Du L."/>
            <person name="Sun Y."/>
            <person name="Zhan W."/>
            <person name="Jiang J."/>
            <person name="Wang Q."/>
            <person name="Zhang B."/>
            <person name="Ji P."/>
            <person name="Sakyi L.B."/>
            <person name="Cui X."/>
            <person name="Yuan T."/>
            <person name="Jiang B."/>
            <person name="Yang W."/>
            <person name="Lam T.T.-Y."/>
            <person name="Chang Q."/>
            <person name="Ding S."/>
            <person name="Wang X."/>
            <person name="Zhu J."/>
            <person name="Ruan X."/>
            <person name="Zhao L."/>
            <person name="Wei J."/>
            <person name="Que T."/>
            <person name="Du C."/>
            <person name="Cheng J."/>
            <person name="Dai P."/>
            <person name="Han X."/>
            <person name="Huang E."/>
            <person name="Gao Y."/>
            <person name="Liu J."/>
            <person name="Shao H."/>
            <person name="Ye R."/>
            <person name="Li L."/>
            <person name="Wei W."/>
            <person name="Wang X."/>
            <person name="Wang C."/>
            <person name="Huo Q."/>
            <person name="Li W."/>
            <person name="Guo W."/>
            <person name="Chen H."/>
            <person name="Chen S."/>
            <person name="Zhou L."/>
            <person name="Zhou L."/>
            <person name="Ni X."/>
            <person name="Tian J."/>
            <person name="Zhou Y."/>
            <person name="Sheng Y."/>
            <person name="Liu T."/>
            <person name="Pan Y."/>
            <person name="Xia L."/>
            <person name="Li J."/>
            <person name="Zhao F."/>
            <person name="Cao W."/>
        </authorList>
    </citation>
    <scope>NUCLEOTIDE SEQUENCE</scope>
    <source>
        <strain evidence="7">Rsan-2018</strain>
        <tissue evidence="7">Larvae</tissue>
    </source>
</reference>
<dbReference type="AlphaFoldDB" id="A0A9D4YQM2"/>
<name>A0A9D4YQM2_RHISA</name>
<evidence type="ECO:0000256" key="5">
    <source>
        <dbReference type="ARBA" id="ARBA00022801"/>
    </source>
</evidence>
<keyword evidence="4" id="KW-0833">Ubl conjugation pathway</keyword>
<accession>A0A9D4YQM2</accession>